<dbReference type="SUPFAM" id="SSF56784">
    <property type="entry name" value="HAD-like"/>
    <property type="match status" value="1"/>
</dbReference>
<dbReference type="PANTHER" id="PTHR43434">
    <property type="entry name" value="PHOSPHOGLYCOLATE PHOSPHATASE"/>
    <property type="match status" value="1"/>
</dbReference>
<dbReference type="GO" id="GO:0008967">
    <property type="term" value="F:phosphoglycolate phosphatase activity"/>
    <property type="evidence" value="ECO:0007669"/>
    <property type="project" value="UniProtKB-EC"/>
</dbReference>
<dbReference type="FunFam" id="3.40.50.1000:FF:000022">
    <property type="entry name" value="Phosphoglycolate phosphatase"/>
    <property type="match status" value="1"/>
</dbReference>
<dbReference type="NCBIfam" id="TIGR01549">
    <property type="entry name" value="HAD-SF-IA-v1"/>
    <property type="match status" value="1"/>
</dbReference>
<dbReference type="InterPro" id="IPR050155">
    <property type="entry name" value="HAD-like_hydrolase_sf"/>
</dbReference>
<dbReference type="SFLD" id="SFLDG01135">
    <property type="entry name" value="C1.5.6:_HAD__Beta-PGM__Phospha"/>
    <property type="match status" value="1"/>
</dbReference>
<evidence type="ECO:0000256" key="2">
    <source>
        <dbReference type="ARBA" id="ARBA00004818"/>
    </source>
</evidence>
<dbReference type="GO" id="GO:0006281">
    <property type="term" value="P:DNA repair"/>
    <property type="evidence" value="ECO:0007669"/>
    <property type="project" value="TreeGrafter"/>
</dbReference>
<protein>
    <recommendedName>
        <fullName evidence="4">phosphoglycolate phosphatase</fullName>
        <ecNumber evidence="4">3.1.3.18</ecNumber>
    </recommendedName>
</protein>
<reference evidence="6 7" key="1">
    <citation type="submission" date="2006-11" db="EMBL/GenBank/DDBJ databases">
        <authorList>
            <person name="Giovannoni S."/>
            <person name="Vergin K."/>
            <person name="Ferriera S."/>
            <person name="Johnson J."/>
            <person name="Kravitz S."/>
            <person name="Beeson K."/>
            <person name="Sutton G."/>
            <person name="Rogers Y.-H."/>
            <person name="Friedman R."/>
            <person name="Frazier M."/>
            <person name="Venter J.C."/>
        </authorList>
    </citation>
    <scope>NUCLEOTIDE SEQUENCE [LARGE SCALE GENOMIC DNA]</scope>
    <source>
        <strain evidence="6 7">HTCC2181</strain>
    </source>
</reference>
<dbReference type="EC" id="3.1.3.18" evidence="4"/>
<evidence type="ECO:0000313" key="7">
    <source>
        <dbReference type="Proteomes" id="UP000054262"/>
    </source>
</evidence>
<dbReference type="SFLD" id="SFLDS00003">
    <property type="entry name" value="Haloacid_Dehalogenase"/>
    <property type="match status" value="1"/>
</dbReference>
<evidence type="ECO:0000256" key="3">
    <source>
        <dbReference type="ARBA" id="ARBA00006171"/>
    </source>
</evidence>
<gene>
    <name evidence="6" type="ORF">MB2181_01530</name>
</gene>
<dbReference type="Gene3D" id="3.40.50.1000">
    <property type="entry name" value="HAD superfamily/HAD-like"/>
    <property type="match status" value="1"/>
</dbReference>
<dbReference type="AlphaFoldDB" id="A0P5A3"/>
<dbReference type="InterPro" id="IPR006439">
    <property type="entry name" value="HAD-SF_hydro_IA"/>
</dbReference>
<comment type="pathway">
    <text evidence="2">Organic acid metabolism; glycolate biosynthesis; glycolate from 2-phosphoglycolate: step 1/1.</text>
</comment>
<accession>A0P5A3</accession>
<proteinExistence type="inferred from homology"/>
<comment type="similarity">
    <text evidence="3">Belongs to the HAD-like hydrolase superfamily. CbbY/CbbZ/Gph/YieH family.</text>
</comment>
<dbReference type="InterPro" id="IPR036412">
    <property type="entry name" value="HAD-like_sf"/>
</dbReference>
<evidence type="ECO:0000313" key="6">
    <source>
        <dbReference type="EMBL" id="EAV46713.1"/>
    </source>
</evidence>
<keyword evidence="7" id="KW-1185">Reference proteome</keyword>
<dbReference type="InterPro" id="IPR023198">
    <property type="entry name" value="PGP-like_dom2"/>
</dbReference>
<dbReference type="InterPro" id="IPR023214">
    <property type="entry name" value="HAD_sf"/>
</dbReference>
<dbReference type="OrthoDB" id="9776368at2"/>
<organism evidence="6 7">
    <name type="scientific">Methylophilales bacterium HTCC2181</name>
    <dbReference type="NCBI Taxonomy" id="383631"/>
    <lineage>
        <taxon>Bacteria</taxon>
        <taxon>Pseudomonadati</taxon>
        <taxon>Pseudomonadota</taxon>
        <taxon>Betaproteobacteria</taxon>
        <taxon>Nitrosomonadales</taxon>
        <taxon>OM43 clade</taxon>
    </lineage>
</organism>
<dbReference type="SFLD" id="SFLDG01129">
    <property type="entry name" value="C1.5:_HAD__Beta-PGM__Phosphata"/>
    <property type="match status" value="1"/>
</dbReference>
<dbReference type="Proteomes" id="UP000054262">
    <property type="component" value="Unassembled WGS sequence"/>
</dbReference>
<comment type="caution">
    <text evidence="6">The sequence shown here is derived from an EMBL/GenBank/DDBJ whole genome shotgun (WGS) entry which is preliminary data.</text>
</comment>
<dbReference type="Gene3D" id="1.10.150.240">
    <property type="entry name" value="Putative phosphatase, domain 2"/>
    <property type="match status" value="1"/>
</dbReference>
<dbReference type="InterPro" id="IPR041492">
    <property type="entry name" value="HAD_2"/>
</dbReference>
<evidence type="ECO:0000256" key="1">
    <source>
        <dbReference type="ARBA" id="ARBA00000830"/>
    </source>
</evidence>
<evidence type="ECO:0000256" key="5">
    <source>
        <dbReference type="ARBA" id="ARBA00059247"/>
    </source>
</evidence>
<dbReference type="EMBL" id="AAUX01000001">
    <property type="protein sequence ID" value="EAV46713.1"/>
    <property type="molecule type" value="Genomic_DNA"/>
</dbReference>
<comment type="function">
    <text evidence="5">Specifically catalyzes the dephosphorylation of 2-phosphoglycolate. Is involved in the dissimilation of the intracellular 2-phosphoglycolate formed during the DNA repair of 3'-phosphoglycolate ends, a major class of DNA lesions induced by oxidative stress.</text>
</comment>
<dbReference type="PANTHER" id="PTHR43434:SF1">
    <property type="entry name" value="PHOSPHOGLYCOLATE PHOSPHATASE"/>
    <property type="match status" value="1"/>
</dbReference>
<name>A0P5A3_9PROT</name>
<dbReference type="Pfam" id="PF13419">
    <property type="entry name" value="HAD_2"/>
    <property type="match status" value="1"/>
</dbReference>
<sequence>MHYLGYRLVQFNNIKAIFFDLDGTLFETAPELVGAINNMLSDLKMPPLENNQITNFIGRGADNLIRKSIELSSKKSSDDFFVDAIDAFHHHYGLVAHKSLPYEGVMETIKFIQNQDIKMACITNKPSMFTDKIIDASGFTDFFDLVLSGDTLEKRKPDPLPVIYACDYFNIKPIESIMVGDSINDIEAGHSAGAFVVTVPYGYQCGDSIVSPKVSLALSEFSELQCVLN</sequence>
<dbReference type="GO" id="GO:0005829">
    <property type="term" value="C:cytosol"/>
    <property type="evidence" value="ECO:0007669"/>
    <property type="project" value="TreeGrafter"/>
</dbReference>
<evidence type="ECO:0000256" key="4">
    <source>
        <dbReference type="ARBA" id="ARBA00013078"/>
    </source>
</evidence>
<comment type="catalytic activity">
    <reaction evidence="1">
        <text>2-phosphoglycolate + H2O = glycolate + phosphate</text>
        <dbReference type="Rhea" id="RHEA:14369"/>
        <dbReference type="ChEBI" id="CHEBI:15377"/>
        <dbReference type="ChEBI" id="CHEBI:29805"/>
        <dbReference type="ChEBI" id="CHEBI:43474"/>
        <dbReference type="ChEBI" id="CHEBI:58033"/>
        <dbReference type="EC" id="3.1.3.18"/>
    </reaction>
</comment>